<proteinExistence type="predicted"/>
<dbReference type="OrthoDB" id="5869604at2759"/>
<dbReference type="Proteomes" id="UP000054047">
    <property type="component" value="Unassembled WGS sequence"/>
</dbReference>
<reference evidence="1 2" key="1">
    <citation type="submission" date="2013-12" db="EMBL/GenBank/DDBJ databases">
        <title>Draft genome of the parsitic nematode Ancylostoma duodenale.</title>
        <authorList>
            <person name="Mitreva M."/>
        </authorList>
    </citation>
    <scope>NUCLEOTIDE SEQUENCE [LARGE SCALE GENOMIC DNA]</scope>
    <source>
        <strain evidence="1 2">Zhejiang</strain>
    </source>
</reference>
<evidence type="ECO:0000313" key="1">
    <source>
        <dbReference type="EMBL" id="KIH68710.1"/>
    </source>
</evidence>
<dbReference type="EMBL" id="KN726309">
    <property type="protein sequence ID" value="KIH68710.1"/>
    <property type="molecule type" value="Genomic_DNA"/>
</dbReference>
<organism evidence="1 2">
    <name type="scientific">Ancylostoma duodenale</name>
    <dbReference type="NCBI Taxonomy" id="51022"/>
    <lineage>
        <taxon>Eukaryota</taxon>
        <taxon>Metazoa</taxon>
        <taxon>Ecdysozoa</taxon>
        <taxon>Nematoda</taxon>
        <taxon>Chromadorea</taxon>
        <taxon>Rhabditida</taxon>
        <taxon>Rhabditina</taxon>
        <taxon>Rhabditomorpha</taxon>
        <taxon>Strongyloidea</taxon>
        <taxon>Ancylostomatidae</taxon>
        <taxon>Ancylostomatinae</taxon>
        <taxon>Ancylostoma</taxon>
    </lineage>
</organism>
<protein>
    <submittedName>
        <fullName evidence="1">Uncharacterized protein</fullName>
    </submittedName>
</protein>
<accession>A0A0C2H4G6</accession>
<sequence>MGEDEDEMLYELSDDAKRKEWLDDWLSFMHRIGSSFVLAFSHLKLNLSPIRKTAADSFY</sequence>
<evidence type="ECO:0000313" key="2">
    <source>
        <dbReference type="Proteomes" id="UP000054047"/>
    </source>
</evidence>
<keyword evidence="2" id="KW-1185">Reference proteome</keyword>
<name>A0A0C2H4G6_9BILA</name>
<dbReference type="AlphaFoldDB" id="A0A0C2H4G6"/>
<gene>
    <name evidence="1" type="ORF">ANCDUO_00951</name>
</gene>